<dbReference type="InterPro" id="IPR007219">
    <property type="entry name" value="XnlR_reg_dom"/>
</dbReference>
<evidence type="ECO:0000256" key="3">
    <source>
        <dbReference type="ARBA" id="ARBA00023015"/>
    </source>
</evidence>
<name>A0A6A6AY97_9PEZI</name>
<dbReference type="GeneID" id="54304048"/>
<dbReference type="OrthoDB" id="3945485at2759"/>
<feature type="compositionally biased region" description="Low complexity" evidence="6">
    <location>
        <begin position="673"/>
        <end position="690"/>
    </location>
</feature>
<feature type="compositionally biased region" description="Low complexity" evidence="6">
    <location>
        <begin position="53"/>
        <end position="66"/>
    </location>
</feature>
<keyword evidence="2" id="KW-0479">Metal-binding</keyword>
<dbReference type="GO" id="GO:0000981">
    <property type="term" value="F:DNA-binding transcription factor activity, RNA polymerase II-specific"/>
    <property type="evidence" value="ECO:0007669"/>
    <property type="project" value="InterPro"/>
</dbReference>
<dbReference type="InterPro" id="IPR036864">
    <property type="entry name" value="Zn2-C6_fun-type_DNA-bd_sf"/>
</dbReference>
<evidence type="ECO:0000256" key="4">
    <source>
        <dbReference type="ARBA" id="ARBA00023163"/>
    </source>
</evidence>
<gene>
    <name evidence="8" type="ORF">K452DRAFT_362971</name>
</gene>
<dbReference type="GO" id="GO:0008270">
    <property type="term" value="F:zinc ion binding"/>
    <property type="evidence" value="ECO:0007669"/>
    <property type="project" value="InterPro"/>
</dbReference>
<dbReference type="SUPFAM" id="SSF57701">
    <property type="entry name" value="Zn2/Cys6 DNA-binding domain"/>
    <property type="match status" value="1"/>
</dbReference>
<evidence type="ECO:0000259" key="7">
    <source>
        <dbReference type="PROSITE" id="PS50048"/>
    </source>
</evidence>
<dbReference type="PANTHER" id="PTHR47338">
    <property type="entry name" value="ZN(II)2CYS6 TRANSCRIPTION FACTOR (EUROFUNG)-RELATED"/>
    <property type="match status" value="1"/>
</dbReference>
<organism evidence="8 9">
    <name type="scientific">Aplosporella prunicola CBS 121167</name>
    <dbReference type="NCBI Taxonomy" id="1176127"/>
    <lineage>
        <taxon>Eukaryota</taxon>
        <taxon>Fungi</taxon>
        <taxon>Dikarya</taxon>
        <taxon>Ascomycota</taxon>
        <taxon>Pezizomycotina</taxon>
        <taxon>Dothideomycetes</taxon>
        <taxon>Dothideomycetes incertae sedis</taxon>
        <taxon>Botryosphaeriales</taxon>
        <taxon>Aplosporellaceae</taxon>
        <taxon>Aplosporella</taxon>
    </lineage>
</organism>
<evidence type="ECO:0000256" key="6">
    <source>
        <dbReference type="SAM" id="MobiDB-lite"/>
    </source>
</evidence>
<keyword evidence="5" id="KW-0539">Nucleus</keyword>
<dbReference type="Gene3D" id="4.10.240.10">
    <property type="entry name" value="Zn(2)-C6 fungal-type DNA-binding domain"/>
    <property type="match status" value="1"/>
</dbReference>
<dbReference type="Proteomes" id="UP000799438">
    <property type="component" value="Unassembled WGS sequence"/>
</dbReference>
<evidence type="ECO:0000313" key="8">
    <source>
        <dbReference type="EMBL" id="KAF2135747.1"/>
    </source>
</evidence>
<feature type="region of interest" description="Disordered" evidence="6">
    <location>
        <begin position="761"/>
        <end position="795"/>
    </location>
</feature>
<dbReference type="AlphaFoldDB" id="A0A6A6AY97"/>
<dbReference type="PROSITE" id="PS00463">
    <property type="entry name" value="ZN2_CY6_FUNGAL_1"/>
    <property type="match status" value="1"/>
</dbReference>
<comment type="subcellular location">
    <subcellularLocation>
        <location evidence="1">Nucleus</location>
    </subcellularLocation>
</comment>
<dbReference type="InterPro" id="IPR001138">
    <property type="entry name" value="Zn2Cys6_DnaBD"/>
</dbReference>
<proteinExistence type="predicted"/>
<keyword evidence="4" id="KW-0804">Transcription</keyword>
<feature type="domain" description="Zn(2)-C6 fungal-type" evidence="7">
    <location>
        <begin position="12"/>
        <end position="41"/>
    </location>
</feature>
<protein>
    <recommendedName>
        <fullName evidence="7">Zn(2)-C6 fungal-type domain-containing protein</fullName>
    </recommendedName>
</protein>
<dbReference type="PROSITE" id="PS50048">
    <property type="entry name" value="ZN2_CY6_FUNGAL_2"/>
    <property type="match status" value="1"/>
</dbReference>
<evidence type="ECO:0000313" key="9">
    <source>
        <dbReference type="Proteomes" id="UP000799438"/>
    </source>
</evidence>
<evidence type="ECO:0000256" key="1">
    <source>
        <dbReference type="ARBA" id="ARBA00004123"/>
    </source>
</evidence>
<dbReference type="PANTHER" id="PTHR47338:SF5">
    <property type="entry name" value="ZN(II)2CYS6 TRANSCRIPTION FACTOR (EUROFUNG)"/>
    <property type="match status" value="1"/>
</dbReference>
<accession>A0A6A6AY97</accession>
<dbReference type="SMART" id="SM00066">
    <property type="entry name" value="GAL4"/>
    <property type="match status" value="1"/>
</dbReference>
<dbReference type="CDD" id="cd12148">
    <property type="entry name" value="fungal_TF_MHR"/>
    <property type="match status" value="1"/>
</dbReference>
<keyword evidence="9" id="KW-1185">Reference proteome</keyword>
<dbReference type="EMBL" id="ML995554">
    <property type="protein sequence ID" value="KAF2135747.1"/>
    <property type="molecule type" value="Genomic_DNA"/>
</dbReference>
<keyword evidence="3" id="KW-0805">Transcription regulation</keyword>
<dbReference type="RefSeq" id="XP_033391465.1">
    <property type="nucleotide sequence ID" value="XM_033546542.1"/>
</dbReference>
<feature type="region of interest" description="Disordered" evidence="6">
    <location>
        <begin position="650"/>
        <end position="691"/>
    </location>
</feature>
<dbReference type="InterPro" id="IPR050815">
    <property type="entry name" value="TF_fung"/>
</dbReference>
<sequence length="795" mass="88046">MIKSAKKSLRRSCNFCRTRKIRCSGQRICDACRERGIDCTYDFEFPRRRSVEPSAPAAPISLPSTPKSTSEGNIAADLDEDFAASFANEKYTSSTPRARLGINGVLPLVVQDLVNSVSVKVGCFGSQNSAEGGNLYYTRSISSDPTTTMFDPPRPNLEAHILQDDRRNSQMIQTWFSVHPLTVIVSKTLLLRSLRDKSVDDALLAAIIGTAYLAHDDTDSRRKGESMIAWAAAQLRHRSSSATNLSTVQLLLILGWYELCSGSFRRAVCYIRLAGRLVGQIDRTSSEATEALSTVNGVSVPKLTSAKVETELLAYAWWTSFALSLWAFMQNGRSSVRFLHSFMPLNLLPIDSAGSIVIALDELSGNISTLPVQRRMIKEFWPLSCIASSAAHNFSLLPQIIEVDHSGAYLDWQDRLMHHYNRLARTVHSQDTRDLCKRVRRVVTDCVSLMKEKISSADTLELVLTAFYTILLHAIFPSNRNMVAEDTVKQMLGQFLHISNSLGDMIARSQDPQSGAEKTVWRVCLVEMQAQAIDACSRGLDFFRLIMQERPNQARIISGQMDKLITTTDYLYHIIRDKIDAPSRSLRSVKRRLKTSRLFYQACVRDSGLLGPPKAYHQKEFPPASSAESYQGTRDELLSLSATNHYRDPLVSTTDSHADSPPPLSFDHFDVLTGPTSSTNPTSTFNTPPGDHAVDDLALDLFDFRSLAVVGGTAMGESGLMAQHGQVEGLLGLFDWRHDPVPSFDLSYGIGAPKSMAIPISGEGPGLNAGPDSDIGYQRVGETKRRRPNQYNALH</sequence>
<dbReference type="CDD" id="cd00067">
    <property type="entry name" value="GAL4"/>
    <property type="match status" value="1"/>
</dbReference>
<dbReference type="Pfam" id="PF04082">
    <property type="entry name" value="Fungal_trans"/>
    <property type="match status" value="1"/>
</dbReference>
<dbReference type="Pfam" id="PF00172">
    <property type="entry name" value="Zn_clus"/>
    <property type="match status" value="1"/>
</dbReference>
<feature type="region of interest" description="Disordered" evidence="6">
    <location>
        <begin position="52"/>
        <end position="72"/>
    </location>
</feature>
<evidence type="ECO:0000256" key="2">
    <source>
        <dbReference type="ARBA" id="ARBA00022723"/>
    </source>
</evidence>
<reference evidence="8" key="1">
    <citation type="journal article" date="2020" name="Stud. Mycol.">
        <title>101 Dothideomycetes genomes: a test case for predicting lifestyles and emergence of pathogens.</title>
        <authorList>
            <person name="Haridas S."/>
            <person name="Albert R."/>
            <person name="Binder M."/>
            <person name="Bloem J."/>
            <person name="Labutti K."/>
            <person name="Salamov A."/>
            <person name="Andreopoulos B."/>
            <person name="Baker S."/>
            <person name="Barry K."/>
            <person name="Bills G."/>
            <person name="Bluhm B."/>
            <person name="Cannon C."/>
            <person name="Castanera R."/>
            <person name="Culley D."/>
            <person name="Daum C."/>
            <person name="Ezra D."/>
            <person name="Gonzalez J."/>
            <person name="Henrissat B."/>
            <person name="Kuo A."/>
            <person name="Liang C."/>
            <person name="Lipzen A."/>
            <person name="Lutzoni F."/>
            <person name="Magnuson J."/>
            <person name="Mondo S."/>
            <person name="Nolan M."/>
            <person name="Ohm R."/>
            <person name="Pangilinan J."/>
            <person name="Park H.-J."/>
            <person name="Ramirez L."/>
            <person name="Alfaro M."/>
            <person name="Sun H."/>
            <person name="Tritt A."/>
            <person name="Yoshinaga Y."/>
            <person name="Zwiers L.-H."/>
            <person name="Turgeon B."/>
            <person name="Goodwin S."/>
            <person name="Spatafora J."/>
            <person name="Crous P."/>
            <person name="Grigoriev I."/>
        </authorList>
    </citation>
    <scope>NUCLEOTIDE SEQUENCE</scope>
    <source>
        <strain evidence="8">CBS 121167</strain>
    </source>
</reference>
<dbReference type="GO" id="GO:0005634">
    <property type="term" value="C:nucleus"/>
    <property type="evidence" value="ECO:0007669"/>
    <property type="project" value="UniProtKB-SubCell"/>
</dbReference>
<evidence type="ECO:0000256" key="5">
    <source>
        <dbReference type="ARBA" id="ARBA00023242"/>
    </source>
</evidence>
<dbReference type="GO" id="GO:0006351">
    <property type="term" value="P:DNA-templated transcription"/>
    <property type="evidence" value="ECO:0007669"/>
    <property type="project" value="InterPro"/>
</dbReference>
<dbReference type="GO" id="GO:0003677">
    <property type="term" value="F:DNA binding"/>
    <property type="evidence" value="ECO:0007669"/>
    <property type="project" value="InterPro"/>
</dbReference>